<sequence length="336" mass="37905">MEHYAEYDRFDGNADLPAETGVAPGHEDYEFLTYEPPSEMGDASRLTEGSGFDRPAAVIIDTRYQCLMNMQVQTMLIGGTEAVHEEISADGFPGRSTEGMKAINGNVINSIATASKTQYPYSMAKHEVLRHDAMARIKNNIHRSRQLSLAPDNETAAAREKRTRLTAAVETNVESSTTGNHISSIRRRLLRAAPSIQHGQEPSRHFGISPPQAGGSRQIMTRAQLALIFRGRRYDYMTLQERAELWDARFEVFKYEMFSPFKGFLDLKQRSTTRSWQAVADDFRGIRLSYRGTMPTLDNVHVYEVLRKSKKAILLRTHAVNTNIPFAAHSIYEADD</sequence>
<gene>
    <name evidence="2" type="ORF">TI39_contig475g00020</name>
</gene>
<name>A0A0F4GJR8_9PEZI</name>
<organism evidence="2 3">
    <name type="scientific">Zymoseptoria brevis</name>
    <dbReference type="NCBI Taxonomy" id="1047168"/>
    <lineage>
        <taxon>Eukaryota</taxon>
        <taxon>Fungi</taxon>
        <taxon>Dikarya</taxon>
        <taxon>Ascomycota</taxon>
        <taxon>Pezizomycotina</taxon>
        <taxon>Dothideomycetes</taxon>
        <taxon>Dothideomycetidae</taxon>
        <taxon>Mycosphaerellales</taxon>
        <taxon>Mycosphaerellaceae</taxon>
        <taxon>Zymoseptoria</taxon>
    </lineage>
</organism>
<proteinExistence type="predicted"/>
<feature type="compositionally biased region" description="Basic and acidic residues" evidence="1">
    <location>
        <begin position="1"/>
        <end position="12"/>
    </location>
</feature>
<protein>
    <submittedName>
        <fullName evidence="2">Uncharacterized protein</fullName>
    </submittedName>
</protein>
<evidence type="ECO:0000313" key="2">
    <source>
        <dbReference type="EMBL" id="KJX97641.1"/>
    </source>
</evidence>
<evidence type="ECO:0000256" key="1">
    <source>
        <dbReference type="SAM" id="MobiDB-lite"/>
    </source>
</evidence>
<evidence type="ECO:0000313" key="3">
    <source>
        <dbReference type="Proteomes" id="UP000033647"/>
    </source>
</evidence>
<dbReference type="Proteomes" id="UP000033647">
    <property type="component" value="Unassembled WGS sequence"/>
</dbReference>
<feature type="region of interest" description="Disordered" evidence="1">
    <location>
        <begin position="1"/>
        <end position="22"/>
    </location>
</feature>
<reference evidence="2 3" key="1">
    <citation type="submission" date="2015-03" db="EMBL/GenBank/DDBJ databases">
        <title>RNA-seq based gene annotation and comparative genomics of four Zymoseptoria species reveal species-specific pathogenicity related genes and transposable element activity.</title>
        <authorList>
            <person name="Grandaubert J."/>
            <person name="Bhattacharyya A."/>
            <person name="Stukenbrock E.H."/>
        </authorList>
    </citation>
    <scope>NUCLEOTIDE SEQUENCE [LARGE SCALE GENOMIC DNA]</scope>
    <source>
        <strain evidence="2 3">Zb18110</strain>
    </source>
</reference>
<comment type="caution">
    <text evidence="2">The sequence shown here is derived from an EMBL/GenBank/DDBJ whole genome shotgun (WGS) entry which is preliminary data.</text>
</comment>
<dbReference type="AlphaFoldDB" id="A0A0F4GJR8"/>
<accession>A0A0F4GJR8</accession>
<keyword evidence="3" id="KW-1185">Reference proteome</keyword>
<dbReference type="EMBL" id="LAFY01000467">
    <property type="protein sequence ID" value="KJX97641.1"/>
    <property type="molecule type" value="Genomic_DNA"/>
</dbReference>